<sequence length="93" mass="10402">MMSAFASMSLRIVRNPLSALNMCIAVSPVVTFGACIVPLNRTMYPRLFIVLSEHPYQLIASRAVYPLLHEKQSDHLCRTGSHPDKWTTSQVVS</sequence>
<protein>
    <submittedName>
        <fullName evidence="2">Secreted protein</fullName>
    </submittedName>
</protein>
<dbReference type="Proteomes" id="UP000095287">
    <property type="component" value="Unplaced"/>
</dbReference>
<organism evidence="1 2">
    <name type="scientific">Steinernema glaseri</name>
    <dbReference type="NCBI Taxonomy" id="37863"/>
    <lineage>
        <taxon>Eukaryota</taxon>
        <taxon>Metazoa</taxon>
        <taxon>Ecdysozoa</taxon>
        <taxon>Nematoda</taxon>
        <taxon>Chromadorea</taxon>
        <taxon>Rhabditida</taxon>
        <taxon>Tylenchina</taxon>
        <taxon>Panagrolaimomorpha</taxon>
        <taxon>Strongyloidoidea</taxon>
        <taxon>Steinernematidae</taxon>
        <taxon>Steinernema</taxon>
    </lineage>
</organism>
<name>A0A1I8ANZ2_9BILA</name>
<dbReference type="AlphaFoldDB" id="A0A1I8ANZ2"/>
<evidence type="ECO:0000313" key="1">
    <source>
        <dbReference type="Proteomes" id="UP000095287"/>
    </source>
</evidence>
<accession>A0A1I8ANZ2</accession>
<reference evidence="2" key="1">
    <citation type="submission" date="2016-11" db="UniProtKB">
        <authorList>
            <consortium name="WormBaseParasite"/>
        </authorList>
    </citation>
    <scope>IDENTIFICATION</scope>
</reference>
<evidence type="ECO:0000313" key="2">
    <source>
        <dbReference type="WBParaSite" id="L893_g7388.t1"/>
    </source>
</evidence>
<proteinExistence type="predicted"/>
<keyword evidence="1" id="KW-1185">Reference proteome</keyword>
<dbReference type="WBParaSite" id="L893_g7388.t1">
    <property type="protein sequence ID" value="L893_g7388.t1"/>
    <property type="gene ID" value="L893_g7388"/>
</dbReference>